<keyword evidence="6" id="KW-0418">Kinase</keyword>
<accession>A0AAW1TGD1</accession>
<keyword evidence="5 10" id="KW-0547">Nucleotide-binding</keyword>
<evidence type="ECO:0000256" key="3">
    <source>
        <dbReference type="ARBA" id="ARBA00022527"/>
    </source>
</evidence>
<dbReference type="PROSITE" id="PS00107">
    <property type="entry name" value="PROTEIN_KINASE_ATP"/>
    <property type="match status" value="1"/>
</dbReference>
<dbReference type="InterPro" id="IPR050629">
    <property type="entry name" value="STE20/SPS1-PAK"/>
</dbReference>
<evidence type="ECO:0000313" key="13">
    <source>
        <dbReference type="EMBL" id="KAK9868947.1"/>
    </source>
</evidence>
<evidence type="ECO:0000256" key="5">
    <source>
        <dbReference type="ARBA" id="ARBA00022741"/>
    </source>
</evidence>
<evidence type="ECO:0000256" key="4">
    <source>
        <dbReference type="ARBA" id="ARBA00022679"/>
    </source>
</evidence>
<evidence type="ECO:0000256" key="8">
    <source>
        <dbReference type="ARBA" id="ARBA00047899"/>
    </source>
</evidence>
<dbReference type="InterPro" id="IPR017441">
    <property type="entry name" value="Protein_kinase_ATP_BS"/>
</dbReference>
<protein>
    <recommendedName>
        <fullName evidence="2">non-specific serine/threonine protein kinase</fullName>
        <ecNumber evidence="2">2.7.11.1</ecNumber>
    </recommendedName>
</protein>
<evidence type="ECO:0000256" key="1">
    <source>
        <dbReference type="ARBA" id="ARBA00008874"/>
    </source>
</evidence>
<evidence type="ECO:0000256" key="9">
    <source>
        <dbReference type="ARBA" id="ARBA00048679"/>
    </source>
</evidence>
<keyword evidence="7 10" id="KW-0067">ATP-binding</keyword>
<evidence type="ECO:0000256" key="6">
    <source>
        <dbReference type="ARBA" id="ARBA00022777"/>
    </source>
</evidence>
<dbReference type="PANTHER" id="PTHR48012">
    <property type="entry name" value="STERILE20-LIKE KINASE, ISOFORM B-RELATED"/>
    <property type="match status" value="1"/>
</dbReference>
<keyword evidence="14" id="KW-1185">Reference proteome</keyword>
<comment type="similarity">
    <text evidence="1">Belongs to the protein kinase superfamily. STE Ser/Thr protein kinase family. STE20 subfamily.</text>
</comment>
<dbReference type="SMART" id="SM00220">
    <property type="entry name" value="S_TKc"/>
    <property type="match status" value="1"/>
</dbReference>
<evidence type="ECO:0000256" key="7">
    <source>
        <dbReference type="ARBA" id="ARBA00022840"/>
    </source>
</evidence>
<dbReference type="Gene3D" id="1.10.510.10">
    <property type="entry name" value="Transferase(Phosphotransferase) domain 1"/>
    <property type="match status" value="1"/>
</dbReference>
<comment type="catalytic activity">
    <reaction evidence="8">
        <text>L-threonyl-[protein] + ATP = O-phospho-L-threonyl-[protein] + ADP + H(+)</text>
        <dbReference type="Rhea" id="RHEA:46608"/>
        <dbReference type="Rhea" id="RHEA-COMP:11060"/>
        <dbReference type="Rhea" id="RHEA-COMP:11605"/>
        <dbReference type="ChEBI" id="CHEBI:15378"/>
        <dbReference type="ChEBI" id="CHEBI:30013"/>
        <dbReference type="ChEBI" id="CHEBI:30616"/>
        <dbReference type="ChEBI" id="CHEBI:61977"/>
        <dbReference type="ChEBI" id="CHEBI:456216"/>
        <dbReference type="EC" id="2.7.11.1"/>
    </reaction>
</comment>
<feature type="binding site" evidence="10">
    <location>
        <position position="48"/>
    </location>
    <ligand>
        <name>ATP</name>
        <dbReference type="ChEBI" id="CHEBI:30616"/>
    </ligand>
</feature>
<feature type="region of interest" description="Disordered" evidence="11">
    <location>
        <begin position="449"/>
        <end position="474"/>
    </location>
</feature>
<comment type="caution">
    <text evidence="13">The sequence shown here is derived from an EMBL/GenBank/DDBJ whole genome shotgun (WGS) entry which is preliminary data.</text>
</comment>
<evidence type="ECO:0000256" key="11">
    <source>
        <dbReference type="SAM" id="MobiDB-lite"/>
    </source>
</evidence>
<name>A0AAW1TGD1_9CHLO</name>
<comment type="catalytic activity">
    <reaction evidence="9">
        <text>L-seryl-[protein] + ATP = O-phospho-L-seryl-[protein] + ADP + H(+)</text>
        <dbReference type="Rhea" id="RHEA:17989"/>
        <dbReference type="Rhea" id="RHEA-COMP:9863"/>
        <dbReference type="Rhea" id="RHEA-COMP:11604"/>
        <dbReference type="ChEBI" id="CHEBI:15378"/>
        <dbReference type="ChEBI" id="CHEBI:29999"/>
        <dbReference type="ChEBI" id="CHEBI:30616"/>
        <dbReference type="ChEBI" id="CHEBI:83421"/>
        <dbReference type="ChEBI" id="CHEBI:456216"/>
        <dbReference type="EC" id="2.7.11.1"/>
    </reaction>
</comment>
<dbReference type="InterPro" id="IPR000719">
    <property type="entry name" value="Prot_kinase_dom"/>
</dbReference>
<evidence type="ECO:0000256" key="10">
    <source>
        <dbReference type="PROSITE-ProRule" id="PRU10141"/>
    </source>
</evidence>
<dbReference type="AlphaFoldDB" id="A0AAW1TGD1"/>
<dbReference type="EC" id="2.7.11.1" evidence="2"/>
<dbReference type="GO" id="GO:0004674">
    <property type="term" value="F:protein serine/threonine kinase activity"/>
    <property type="evidence" value="ECO:0007669"/>
    <property type="project" value="UniProtKB-KW"/>
</dbReference>
<dbReference type="PANTHER" id="PTHR48012:SF10">
    <property type="entry name" value="FI20177P1"/>
    <property type="match status" value="1"/>
</dbReference>
<dbReference type="EMBL" id="JALJOV010000005">
    <property type="protein sequence ID" value="KAK9868947.1"/>
    <property type="molecule type" value="Genomic_DNA"/>
</dbReference>
<dbReference type="FunFam" id="1.10.510.10:FF:000421">
    <property type="entry name" value="Serine/threonine-protein kinase PAK 6"/>
    <property type="match status" value="1"/>
</dbReference>
<dbReference type="GO" id="GO:0005737">
    <property type="term" value="C:cytoplasm"/>
    <property type="evidence" value="ECO:0007669"/>
    <property type="project" value="TreeGrafter"/>
</dbReference>
<feature type="domain" description="Protein kinase" evidence="12">
    <location>
        <begin position="19"/>
        <end position="273"/>
    </location>
</feature>
<evidence type="ECO:0000256" key="2">
    <source>
        <dbReference type="ARBA" id="ARBA00012513"/>
    </source>
</evidence>
<keyword evidence="4" id="KW-0808">Transferase</keyword>
<gene>
    <name evidence="13" type="ORF">WJX84_006310</name>
</gene>
<dbReference type="Proteomes" id="UP001485043">
    <property type="component" value="Unassembled WGS sequence"/>
</dbReference>
<organism evidence="13 14">
    <name type="scientific">Apatococcus fuscideae</name>
    <dbReference type="NCBI Taxonomy" id="2026836"/>
    <lineage>
        <taxon>Eukaryota</taxon>
        <taxon>Viridiplantae</taxon>
        <taxon>Chlorophyta</taxon>
        <taxon>core chlorophytes</taxon>
        <taxon>Trebouxiophyceae</taxon>
        <taxon>Chlorellales</taxon>
        <taxon>Chlorellaceae</taxon>
        <taxon>Apatococcus</taxon>
    </lineage>
</organism>
<sequence length="524" mass="57574">MQPLEAVGEASLSVDSERFERLEIIGRGSFGDVYRGWDRDLGREVAIKVIDLEDVEDDIEDIYREVAVLARCDCPNITRYFASVLRPGSSELFIVMELMALSVADLVGAGALGEEMVAWILKEVLHALVYLHAEHRIHRDLKAANILMSSQGDVKISDFGVSGQLTATLGHKRRTFVGTPYWMAPEVIESSEEGYTQLADVWSLGITAIEMATGKPPYADVHPMRVLFLIPKNAAPELEGAFSPAFREFVSACLQKDPNARLPAEELLQLDFIAQAQPPEGLLGSIQTAVPLRRVVRGPPSSPVLGQTMPRWEFGQAQDMSQQEEAEPAAAAPMHQHHKTLRSHEINSWTMRNGALADLDEAGSQDDAILDSKDNFADLQGGFDTGTIRAATNPFRDNIRQGRLELESNDVGPGFQQAQPQQRRLTDMGLTQPSGDSMERRVDMGAANVSRPAGGAWEPQASSYMGSAPAEDTEPAIHRTPERHLPHSPIPALGPLGNYLLARWKSQVAAQQVYHPAFREGSEF</sequence>
<dbReference type="Pfam" id="PF00069">
    <property type="entry name" value="Pkinase"/>
    <property type="match status" value="1"/>
</dbReference>
<dbReference type="SUPFAM" id="SSF56112">
    <property type="entry name" value="Protein kinase-like (PK-like)"/>
    <property type="match status" value="1"/>
</dbReference>
<dbReference type="InterPro" id="IPR011009">
    <property type="entry name" value="Kinase-like_dom_sf"/>
</dbReference>
<dbReference type="GO" id="GO:0005524">
    <property type="term" value="F:ATP binding"/>
    <property type="evidence" value="ECO:0007669"/>
    <property type="project" value="UniProtKB-UniRule"/>
</dbReference>
<proteinExistence type="inferred from homology"/>
<reference evidence="13 14" key="1">
    <citation type="journal article" date="2024" name="Nat. Commun.">
        <title>Phylogenomics reveals the evolutionary origins of lichenization in chlorophyte algae.</title>
        <authorList>
            <person name="Puginier C."/>
            <person name="Libourel C."/>
            <person name="Otte J."/>
            <person name="Skaloud P."/>
            <person name="Haon M."/>
            <person name="Grisel S."/>
            <person name="Petersen M."/>
            <person name="Berrin J.G."/>
            <person name="Delaux P.M."/>
            <person name="Dal Grande F."/>
            <person name="Keller J."/>
        </authorList>
    </citation>
    <scope>NUCLEOTIDE SEQUENCE [LARGE SCALE GENOMIC DNA]</scope>
    <source>
        <strain evidence="13 14">SAG 2523</strain>
    </source>
</reference>
<dbReference type="PROSITE" id="PS50011">
    <property type="entry name" value="PROTEIN_KINASE_DOM"/>
    <property type="match status" value="1"/>
</dbReference>
<evidence type="ECO:0000313" key="14">
    <source>
        <dbReference type="Proteomes" id="UP001485043"/>
    </source>
</evidence>
<evidence type="ECO:0000259" key="12">
    <source>
        <dbReference type="PROSITE" id="PS50011"/>
    </source>
</evidence>
<keyword evidence="3" id="KW-0723">Serine/threonine-protein kinase</keyword>